<dbReference type="Proteomes" id="UP000886885">
    <property type="component" value="Chromosome 11D"/>
</dbReference>
<feature type="transmembrane region" description="Helical" evidence="1">
    <location>
        <begin position="205"/>
        <end position="225"/>
    </location>
</feature>
<evidence type="ECO:0000259" key="2">
    <source>
        <dbReference type="PROSITE" id="PS51426"/>
    </source>
</evidence>
<evidence type="ECO:0000313" key="3">
    <source>
        <dbReference type="EMBL" id="KAG6755088.1"/>
    </source>
</evidence>
<dbReference type="PROSITE" id="PS51426">
    <property type="entry name" value="ABL"/>
    <property type="match status" value="1"/>
</dbReference>
<dbReference type="GO" id="GO:0005886">
    <property type="term" value="C:plasma membrane"/>
    <property type="evidence" value="ECO:0007669"/>
    <property type="project" value="InterPro"/>
</dbReference>
<keyword evidence="1" id="KW-0472">Membrane</keyword>
<keyword evidence="1" id="KW-1133">Transmembrane helix</keyword>
<evidence type="ECO:0000256" key="1">
    <source>
        <dbReference type="SAM" id="Phobius"/>
    </source>
</evidence>
<evidence type="ECO:0000313" key="4">
    <source>
        <dbReference type="Proteomes" id="UP000886885"/>
    </source>
</evidence>
<accession>A0A8X7YUZ3</accession>
<name>A0A8X7YUZ3_POPTO</name>
<gene>
    <name evidence="3" type="ORF">POTOM_040902</name>
</gene>
<proteinExistence type="predicted"/>
<feature type="transmembrane region" description="Helical" evidence="1">
    <location>
        <begin position="175"/>
        <end position="193"/>
    </location>
</feature>
<keyword evidence="1" id="KW-0812">Transmembrane</keyword>
<dbReference type="AlphaFoldDB" id="A0A8X7YUZ3"/>
<organism evidence="3 4">
    <name type="scientific">Populus tomentosa</name>
    <name type="common">Chinese white poplar</name>
    <dbReference type="NCBI Taxonomy" id="118781"/>
    <lineage>
        <taxon>Eukaryota</taxon>
        <taxon>Viridiplantae</taxon>
        <taxon>Streptophyta</taxon>
        <taxon>Embryophyta</taxon>
        <taxon>Tracheophyta</taxon>
        <taxon>Spermatophyta</taxon>
        <taxon>Magnoliopsida</taxon>
        <taxon>eudicotyledons</taxon>
        <taxon>Gunneridae</taxon>
        <taxon>Pentapetalae</taxon>
        <taxon>rosids</taxon>
        <taxon>fabids</taxon>
        <taxon>Malpighiales</taxon>
        <taxon>Salicaceae</taxon>
        <taxon>Saliceae</taxon>
        <taxon>Populus</taxon>
    </lineage>
</organism>
<sequence length="347" mass="38188">MRTRLKTTSSRHPVLVLQAPFGLSPPYNKYPVLTNCCWVFWRDVCAGSRAEIVFPHLAASPPPGTLAGGSCSWDGIMGSDFVITILFLVRDLEEDLLPTMIQICHLVLTDRFSGLPLLGSSHLVVNLSSFCSAPGFLLLFGLLEALITLGCHVFLTWRFLNGVDISMMIDYWSKWSLSLSEGLYILAGWFALLGDDVLDLENYQLVAVITQETFVLLLYAAWLTMVFTVGGGSLIISLVADACFSLPPGWVRVRFSPQRYGPIAVLSKGSALCWLLLRFISCAGFWIAILEYYAAELVGYSGPRGCSDAASCNYALPARVAEFIRVRVRFSPQRYGPTAALSRGFAL</sequence>
<comment type="caution">
    <text evidence="3">The sequence shown here is derived from an EMBL/GenBank/DDBJ whole genome shotgun (WGS) entry which is preliminary data.</text>
</comment>
<dbReference type="GO" id="GO:0000160">
    <property type="term" value="P:phosphorelay signal transduction system"/>
    <property type="evidence" value="ECO:0007669"/>
    <property type="project" value="InterPro"/>
</dbReference>
<feature type="transmembrane region" description="Helical" evidence="1">
    <location>
        <begin position="272"/>
        <end position="294"/>
    </location>
</feature>
<dbReference type="GO" id="GO:0006355">
    <property type="term" value="P:regulation of DNA-templated transcription"/>
    <property type="evidence" value="ECO:0007669"/>
    <property type="project" value="InterPro"/>
</dbReference>
<feature type="domain" description="ABL" evidence="2">
    <location>
        <begin position="269"/>
        <end position="347"/>
    </location>
</feature>
<protein>
    <recommendedName>
        <fullName evidence="2">ABL domain-containing protein</fullName>
    </recommendedName>
</protein>
<dbReference type="InterPro" id="IPR019017">
    <property type="entry name" value="Sig_transdc_His_kin_a/b-loop_C"/>
</dbReference>
<dbReference type="GO" id="GO:0004673">
    <property type="term" value="F:protein histidine kinase activity"/>
    <property type="evidence" value="ECO:0007669"/>
    <property type="project" value="InterPro"/>
</dbReference>
<dbReference type="EMBL" id="JAAWWB010000022">
    <property type="protein sequence ID" value="KAG6755088.1"/>
    <property type="molecule type" value="Genomic_DNA"/>
</dbReference>
<dbReference type="GO" id="GO:0005524">
    <property type="term" value="F:ATP binding"/>
    <property type="evidence" value="ECO:0007669"/>
    <property type="project" value="InterPro"/>
</dbReference>
<feature type="transmembrane region" description="Helical" evidence="1">
    <location>
        <begin position="136"/>
        <end position="155"/>
    </location>
</feature>
<reference evidence="3" key="1">
    <citation type="journal article" date="2020" name="bioRxiv">
        <title>Hybrid origin of Populus tomentosa Carr. identified through genome sequencing and phylogenomic analysis.</title>
        <authorList>
            <person name="An X."/>
            <person name="Gao K."/>
            <person name="Chen Z."/>
            <person name="Li J."/>
            <person name="Yang X."/>
            <person name="Yang X."/>
            <person name="Zhou J."/>
            <person name="Guo T."/>
            <person name="Zhao T."/>
            <person name="Huang S."/>
            <person name="Miao D."/>
            <person name="Khan W.U."/>
            <person name="Rao P."/>
            <person name="Ye M."/>
            <person name="Lei B."/>
            <person name="Liao W."/>
            <person name="Wang J."/>
            <person name="Ji L."/>
            <person name="Li Y."/>
            <person name="Guo B."/>
            <person name="Mustafa N.S."/>
            <person name="Li S."/>
            <person name="Yun Q."/>
            <person name="Keller S.R."/>
            <person name="Mao J."/>
            <person name="Zhang R."/>
            <person name="Strauss S.H."/>
        </authorList>
    </citation>
    <scope>NUCLEOTIDE SEQUENCE</scope>
    <source>
        <strain evidence="3">GM15</strain>
        <tissue evidence="3">Leaf</tissue>
    </source>
</reference>
<keyword evidence="4" id="KW-1185">Reference proteome</keyword>